<dbReference type="AlphaFoldDB" id="A0A505IDE1"/>
<dbReference type="VEuPathDB" id="FungiDB:ASPNIDRAFT2_1176144"/>
<evidence type="ECO:0000313" key="2">
    <source>
        <dbReference type="Proteomes" id="UP000197666"/>
    </source>
</evidence>
<proteinExistence type="predicted"/>
<protein>
    <submittedName>
        <fullName evidence="1">TLD family protein</fullName>
    </submittedName>
</protein>
<gene>
    <name evidence="1" type="ORF">CAN33_0055095</name>
</gene>
<dbReference type="PANTHER" id="PTHR40518">
    <property type="entry name" value="ACETOACETATE DECARBOXYLASE"/>
    <property type="match status" value="1"/>
</dbReference>
<comment type="caution">
    <text evidence="1">The sequence shown here is derived from an EMBL/GenBank/DDBJ whole genome shotgun (WGS) entry which is preliminary data.</text>
</comment>
<dbReference type="Proteomes" id="UP000197666">
    <property type="component" value="Unassembled WGS sequence"/>
</dbReference>
<reference evidence="2" key="1">
    <citation type="submission" date="2018-10" db="EMBL/GenBank/DDBJ databases">
        <title>FDA dAtabase for Regulatory Grade micrObial Sequences (FDA-ARGOS): Supporting development and validation of Infectious Disease Dx tests.</title>
        <authorList>
            <person name="Kerrigan L."/>
            <person name="Tallon L."/>
            <person name="Sadzewicz L."/>
            <person name="Sengamalay N."/>
            <person name="Ott S."/>
            <person name="Godinez A."/>
            <person name="Nagaraj S."/>
            <person name="Vavikolanu K."/>
            <person name="Nadendla S."/>
            <person name="George J."/>
            <person name="Sichtig H."/>
        </authorList>
    </citation>
    <scope>NUCLEOTIDE SEQUENCE [LARGE SCALE GENOMIC DNA]</scope>
    <source>
        <strain evidence="2">FDAARGOS_311</strain>
    </source>
</reference>
<sequence length="151" mass="16830">MDTTVISEGLKPVFPETASLWDRAIGDVFICFVGFCSSEEPPPGSYHELEKESQFADQKFVGGIQACVIVRYHQSPIGEYDELLWIPGAFKLPTCGKRTYRATRAYVSTPLAVYSGLCTNVLALVDILLQHAKTIYNSGRKNWNVPKAVRQ</sequence>
<dbReference type="PANTHER" id="PTHR40518:SF1">
    <property type="entry name" value="ACETOACETATE DECARBOXYLASE"/>
    <property type="match status" value="1"/>
</dbReference>
<name>A0A505IDE1_ASPNG</name>
<dbReference type="EMBL" id="NKJJ02000008">
    <property type="protein sequence ID" value="TPR10163.1"/>
    <property type="molecule type" value="Genomic_DNA"/>
</dbReference>
<organism evidence="1 2">
    <name type="scientific">Aspergillus niger</name>
    <dbReference type="NCBI Taxonomy" id="5061"/>
    <lineage>
        <taxon>Eukaryota</taxon>
        <taxon>Fungi</taxon>
        <taxon>Dikarya</taxon>
        <taxon>Ascomycota</taxon>
        <taxon>Pezizomycotina</taxon>
        <taxon>Eurotiomycetes</taxon>
        <taxon>Eurotiomycetidae</taxon>
        <taxon>Eurotiales</taxon>
        <taxon>Aspergillaceae</taxon>
        <taxon>Aspergillus</taxon>
        <taxon>Aspergillus subgen. Circumdati</taxon>
    </lineage>
</organism>
<evidence type="ECO:0000313" key="1">
    <source>
        <dbReference type="EMBL" id="TPR10163.1"/>
    </source>
</evidence>
<accession>A0A505IDE1</accession>